<evidence type="ECO:0000256" key="11">
    <source>
        <dbReference type="RuleBase" id="RU361128"/>
    </source>
</evidence>
<keyword evidence="7 11" id="KW-0418">Kinase</keyword>
<dbReference type="InterPro" id="IPR017438">
    <property type="entry name" value="ATP-NAD_kinase_N"/>
</dbReference>
<evidence type="ECO:0000256" key="8">
    <source>
        <dbReference type="ARBA" id="ARBA00022840"/>
    </source>
</evidence>
<organism evidence="14 15">
    <name type="scientific">Oikopleura dioica</name>
    <name type="common">Tunicate</name>
    <dbReference type="NCBI Taxonomy" id="34765"/>
    <lineage>
        <taxon>Eukaryota</taxon>
        <taxon>Metazoa</taxon>
        <taxon>Chordata</taxon>
        <taxon>Tunicata</taxon>
        <taxon>Appendicularia</taxon>
        <taxon>Copelata</taxon>
        <taxon>Oikopleuridae</taxon>
        <taxon>Oikopleura</taxon>
    </lineage>
</organism>
<evidence type="ECO:0000256" key="5">
    <source>
        <dbReference type="ARBA" id="ARBA00022741"/>
    </source>
</evidence>
<dbReference type="InterPro" id="IPR037607">
    <property type="entry name" value="DGK"/>
</dbReference>
<dbReference type="PANTHER" id="PTHR11255:SF54">
    <property type="entry name" value="DIACYLGLYCEROL KINASE THETA"/>
    <property type="match status" value="1"/>
</dbReference>
<dbReference type="SMART" id="SM00045">
    <property type="entry name" value="DAGKa"/>
    <property type="match status" value="1"/>
</dbReference>
<comment type="subcellular location">
    <subcellularLocation>
        <location evidence="1">Membrane</location>
    </subcellularLocation>
</comment>
<evidence type="ECO:0000313" key="14">
    <source>
        <dbReference type="EMBL" id="CAG5106415.1"/>
    </source>
</evidence>
<dbReference type="Gene3D" id="2.60.200.40">
    <property type="match status" value="1"/>
</dbReference>
<sequence length="620" mass="69571">MLPRSISTPLESDREHNEVVQRMDHSASARIQKAREIIRRDLDDMKLPASSINAPQVDSERCALSFAPENEDPDKMTNNTRGGWRKSAIRRRDQDSPVCIICISGMEKCRPKAWYSNYLKNYMFNLDDSGVDEGEEVQHGHLGPVFTQHGTAFLSFWSKKAAFLSFRLFQEELPHLRLEILPSIYCQTMVDREPVLFFVNPKSGGGQGKKVAEELKYYFSRYQVFELHEAGPFPGLFTFRNVAKFRIIVCGGDGTLGWVLQGVEDLHKYLTCSQPAIAVLPLGTGNDLSRVMGWGKGYTGNDLVPILQCIQNAEKCFLDRWNILIDSYKRCDKCEGRFTDPTIAADLAQLGRSSETDDSDSQTTDNSEMEIYKRNEKMKLERQMTFQAEVDVQVSFAGDGVSQATGDSIRTYDIENAEVPEAHCESCIQRGVKMVTMSNYFGIGLDAEIALSFHRNRLQNPSKFNSRFFNKLNYCKAGLQKFNGPSKHINNVITLTCDGEEISLPEIQGLIFTNIPSWGSGNDVWKVPHSSGSQEGKWIPQNISDGVLECIGITGFSHLAAISSAVRSGIRIAQGTHFRIQLLSNIPVQVDGEPWEQKSSQIVISPGGIQARLLKKARRR</sequence>
<keyword evidence="6" id="KW-0863">Zinc-finger</keyword>
<feature type="region of interest" description="Disordered" evidence="12">
    <location>
        <begin position="1"/>
        <end position="27"/>
    </location>
</feature>
<evidence type="ECO:0000259" key="13">
    <source>
        <dbReference type="PROSITE" id="PS50146"/>
    </source>
</evidence>
<dbReference type="Gene3D" id="3.40.50.10330">
    <property type="entry name" value="Probable inorganic polyphosphate/atp-NAD kinase, domain 1"/>
    <property type="match status" value="1"/>
</dbReference>
<protein>
    <recommendedName>
        <fullName evidence="11">Diacylglycerol kinase</fullName>
        <shortName evidence="11">DAG kinase</shortName>
        <ecNumber evidence="11">2.7.1.107</ecNumber>
    </recommendedName>
</protein>
<gene>
    <name evidence="14" type="ORF">OKIOD_LOCUS11597</name>
</gene>
<evidence type="ECO:0000256" key="9">
    <source>
        <dbReference type="ARBA" id="ARBA00023136"/>
    </source>
</evidence>
<dbReference type="InterPro" id="IPR001206">
    <property type="entry name" value="Diacylglycerol_kinase_cat_dom"/>
</dbReference>
<keyword evidence="6" id="KW-0862">Zinc</keyword>
<dbReference type="Proteomes" id="UP001158576">
    <property type="component" value="Chromosome 1"/>
</dbReference>
<dbReference type="PROSITE" id="PS50146">
    <property type="entry name" value="DAGK"/>
    <property type="match status" value="1"/>
</dbReference>
<feature type="domain" description="DAGKc" evidence="13">
    <location>
        <begin position="190"/>
        <end position="327"/>
    </location>
</feature>
<proteinExistence type="inferred from homology"/>
<dbReference type="InterPro" id="IPR000756">
    <property type="entry name" value="Diacylglycerol_kin_accessory"/>
</dbReference>
<dbReference type="EMBL" id="OU015566">
    <property type="protein sequence ID" value="CAG5106415.1"/>
    <property type="molecule type" value="Genomic_DNA"/>
</dbReference>
<evidence type="ECO:0000256" key="1">
    <source>
        <dbReference type="ARBA" id="ARBA00004370"/>
    </source>
</evidence>
<evidence type="ECO:0000313" key="15">
    <source>
        <dbReference type="Proteomes" id="UP001158576"/>
    </source>
</evidence>
<name>A0ABN7SU20_OIKDI</name>
<dbReference type="SMART" id="SM00046">
    <property type="entry name" value="DAGKc"/>
    <property type="match status" value="1"/>
</dbReference>
<keyword evidence="8 11" id="KW-0067">ATP-binding</keyword>
<keyword evidence="6" id="KW-0479">Metal-binding</keyword>
<dbReference type="SUPFAM" id="SSF111331">
    <property type="entry name" value="NAD kinase/diacylglycerol kinase-like"/>
    <property type="match status" value="1"/>
</dbReference>
<keyword evidence="5 11" id="KW-0547">Nucleotide-binding</keyword>
<evidence type="ECO:0000256" key="7">
    <source>
        <dbReference type="ARBA" id="ARBA00022777"/>
    </source>
</evidence>
<feature type="compositionally biased region" description="Polar residues" evidence="12">
    <location>
        <begin position="1"/>
        <end position="10"/>
    </location>
</feature>
<evidence type="ECO:0000256" key="10">
    <source>
        <dbReference type="ARBA" id="ARBA00023371"/>
    </source>
</evidence>
<comment type="catalytic activity">
    <reaction evidence="11">
        <text>a 1,2-diacyl-sn-glycerol + ATP = a 1,2-diacyl-sn-glycero-3-phosphate + ADP + H(+)</text>
        <dbReference type="Rhea" id="RHEA:10272"/>
        <dbReference type="ChEBI" id="CHEBI:15378"/>
        <dbReference type="ChEBI" id="CHEBI:17815"/>
        <dbReference type="ChEBI" id="CHEBI:30616"/>
        <dbReference type="ChEBI" id="CHEBI:58608"/>
        <dbReference type="ChEBI" id="CHEBI:456216"/>
        <dbReference type="EC" id="2.7.1.107"/>
    </reaction>
</comment>
<keyword evidence="15" id="KW-1185">Reference proteome</keyword>
<comment type="pathway">
    <text evidence="2">Lipid metabolism; glycerolipid metabolism.</text>
</comment>
<evidence type="ECO:0000256" key="3">
    <source>
        <dbReference type="ARBA" id="ARBA00009280"/>
    </source>
</evidence>
<accession>A0ABN7SU20</accession>
<evidence type="ECO:0000256" key="12">
    <source>
        <dbReference type="SAM" id="MobiDB-lite"/>
    </source>
</evidence>
<dbReference type="PANTHER" id="PTHR11255">
    <property type="entry name" value="DIACYLGLYCEROL KINASE"/>
    <property type="match status" value="1"/>
</dbReference>
<dbReference type="InterPro" id="IPR016064">
    <property type="entry name" value="NAD/diacylglycerol_kinase_sf"/>
</dbReference>
<feature type="compositionally biased region" description="Basic and acidic residues" evidence="12">
    <location>
        <begin position="11"/>
        <end position="27"/>
    </location>
</feature>
<dbReference type="Pfam" id="PF00609">
    <property type="entry name" value="DAGK_acc"/>
    <property type="match status" value="1"/>
</dbReference>
<comment type="catalytic activity">
    <reaction evidence="10">
        <text>1,2-di-(9Z-octadecenoyl)-sn-glycerol + ATP = 1,2-di-(9Z-octadecenoyl)-sn-glycero-3-phosphate + ADP + H(+)</text>
        <dbReference type="Rhea" id="RHEA:40327"/>
        <dbReference type="ChEBI" id="CHEBI:15378"/>
        <dbReference type="ChEBI" id="CHEBI:30616"/>
        <dbReference type="ChEBI" id="CHEBI:52333"/>
        <dbReference type="ChEBI" id="CHEBI:74546"/>
        <dbReference type="ChEBI" id="CHEBI:456216"/>
    </reaction>
    <physiologicalReaction direction="left-to-right" evidence="10">
        <dbReference type="Rhea" id="RHEA:40328"/>
    </physiologicalReaction>
</comment>
<dbReference type="Pfam" id="PF00781">
    <property type="entry name" value="DAGK_cat"/>
    <property type="match status" value="1"/>
</dbReference>
<keyword evidence="4 11" id="KW-0808">Transferase</keyword>
<reference evidence="14 15" key="1">
    <citation type="submission" date="2021-04" db="EMBL/GenBank/DDBJ databases">
        <authorList>
            <person name="Bliznina A."/>
        </authorList>
    </citation>
    <scope>NUCLEOTIDE SEQUENCE [LARGE SCALE GENOMIC DNA]</scope>
</reference>
<comment type="similarity">
    <text evidence="3 11">Belongs to the eukaryotic diacylglycerol kinase family.</text>
</comment>
<keyword evidence="9" id="KW-0472">Membrane</keyword>
<evidence type="ECO:0000256" key="2">
    <source>
        <dbReference type="ARBA" id="ARBA00005175"/>
    </source>
</evidence>
<evidence type="ECO:0000256" key="4">
    <source>
        <dbReference type="ARBA" id="ARBA00022679"/>
    </source>
</evidence>
<dbReference type="EC" id="2.7.1.107" evidence="11"/>
<evidence type="ECO:0000256" key="6">
    <source>
        <dbReference type="ARBA" id="ARBA00022771"/>
    </source>
</evidence>